<gene>
    <name evidence="5" type="ORF">GCM10010954_19610</name>
</gene>
<dbReference type="Proteomes" id="UP000660110">
    <property type="component" value="Unassembled WGS sequence"/>
</dbReference>
<sequence length="281" mass="32832">MEDKKINIIQQAIKLFAQKGFSTTSVQEIANECNISKGAFYLHFKSKDELLLAIFTHYSKEIEQKTAAIESMDLDPRTKFVKQLTVTYQEIIKHRDFIIMQIREQAIPFNEDIESFLQHMRFHSYLFYKRSLLAIYGKKIDQTIWEVTLLMQGMFKAYMDLIIIEEVEFDIENLCKAILKRTDYLVEGFNRNDDQPVITDQLMNEIIPGDFYYNQLDTIVHTLEEIKEKASGDIEVTITVLLEEIQKPSARPAVIKGMLSNLEEEESFKGITGQIRTFFQL</sequence>
<evidence type="ECO:0000313" key="6">
    <source>
        <dbReference type="Proteomes" id="UP000660110"/>
    </source>
</evidence>
<dbReference type="InterPro" id="IPR009057">
    <property type="entry name" value="Homeodomain-like_sf"/>
</dbReference>
<dbReference type="EMBL" id="BMEL01000002">
    <property type="protein sequence ID" value="GGF20929.1"/>
    <property type="molecule type" value="Genomic_DNA"/>
</dbReference>
<comment type="caution">
    <text evidence="5">The sequence shown here is derived from an EMBL/GenBank/DDBJ whole genome shotgun (WGS) entry which is preliminary data.</text>
</comment>
<reference evidence="5" key="1">
    <citation type="journal article" date="2014" name="Int. J. Syst. Evol. Microbiol.">
        <title>Complete genome sequence of Corynebacterium casei LMG S-19264T (=DSM 44701T), isolated from a smear-ripened cheese.</title>
        <authorList>
            <consortium name="US DOE Joint Genome Institute (JGI-PGF)"/>
            <person name="Walter F."/>
            <person name="Albersmeier A."/>
            <person name="Kalinowski J."/>
            <person name="Ruckert C."/>
        </authorList>
    </citation>
    <scope>NUCLEOTIDE SEQUENCE</scope>
    <source>
        <strain evidence="5">CGMCC 1.12153</strain>
    </source>
</reference>
<evidence type="ECO:0000259" key="4">
    <source>
        <dbReference type="PROSITE" id="PS50977"/>
    </source>
</evidence>
<dbReference type="AlphaFoldDB" id="A0A917B4E5"/>
<protein>
    <submittedName>
        <fullName evidence="5">TetR family transcriptional regulator</fullName>
    </submittedName>
</protein>
<evidence type="ECO:0000256" key="2">
    <source>
        <dbReference type="ARBA" id="ARBA00023125"/>
    </source>
</evidence>
<feature type="DNA-binding region" description="H-T-H motif" evidence="3">
    <location>
        <begin position="25"/>
        <end position="44"/>
    </location>
</feature>
<feature type="domain" description="HTH tetR-type" evidence="4">
    <location>
        <begin position="2"/>
        <end position="62"/>
    </location>
</feature>
<proteinExistence type="predicted"/>
<reference evidence="5" key="2">
    <citation type="submission" date="2020-09" db="EMBL/GenBank/DDBJ databases">
        <authorList>
            <person name="Sun Q."/>
            <person name="Zhou Y."/>
        </authorList>
    </citation>
    <scope>NUCLEOTIDE SEQUENCE</scope>
    <source>
        <strain evidence="5">CGMCC 1.12153</strain>
    </source>
</reference>
<accession>A0A917B4E5</accession>
<keyword evidence="1" id="KW-0678">Repressor</keyword>
<dbReference type="Gene3D" id="1.10.357.10">
    <property type="entry name" value="Tetracycline Repressor, domain 2"/>
    <property type="match status" value="1"/>
</dbReference>
<keyword evidence="2 3" id="KW-0238">DNA-binding</keyword>
<dbReference type="InterPro" id="IPR050624">
    <property type="entry name" value="HTH-type_Tx_Regulator"/>
</dbReference>
<dbReference type="PROSITE" id="PS50977">
    <property type="entry name" value="HTH_TETR_2"/>
    <property type="match status" value="1"/>
</dbReference>
<evidence type="ECO:0000256" key="1">
    <source>
        <dbReference type="ARBA" id="ARBA00022491"/>
    </source>
</evidence>
<dbReference type="PANTHER" id="PTHR43479:SF22">
    <property type="entry name" value="TRANSCRIPTIONAL REGULATOR, TETR FAMILY"/>
    <property type="match status" value="1"/>
</dbReference>
<dbReference type="InterPro" id="IPR001647">
    <property type="entry name" value="HTH_TetR"/>
</dbReference>
<dbReference type="InterPro" id="IPR023772">
    <property type="entry name" value="DNA-bd_HTH_TetR-type_CS"/>
</dbReference>
<name>A0A917B4E5_HALAA</name>
<dbReference type="PROSITE" id="PS01081">
    <property type="entry name" value="HTH_TETR_1"/>
    <property type="match status" value="1"/>
</dbReference>
<organism evidence="5 6">
    <name type="scientific">Halobacillus andaensis</name>
    <dbReference type="NCBI Taxonomy" id="1176239"/>
    <lineage>
        <taxon>Bacteria</taxon>
        <taxon>Bacillati</taxon>
        <taxon>Bacillota</taxon>
        <taxon>Bacilli</taxon>
        <taxon>Bacillales</taxon>
        <taxon>Bacillaceae</taxon>
        <taxon>Halobacillus</taxon>
    </lineage>
</organism>
<dbReference type="GO" id="GO:0003677">
    <property type="term" value="F:DNA binding"/>
    <property type="evidence" value="ECO:0007669"/>
    <property type="project" value="UniProtKB-UniRule"/>
</dbReference>
<dbReference type="Pfam" id="PF00440">
    <property type="entry name" value="TetR_N"/>
    <property type="match status" value="1"/>
</dbReference>
<dbReference type="PANTHER" id="PTHR43479">
    <property type="entry name" value="ACREF/ENVCD OPERON REPRESSOR-RELATED"/>
    <property type="match status" value="1"/>
</dbReference>
<evidence type="ECO:0000256" key="3">
    <source>
        <dbReference type="PROSITE-ProRule" id="PRU00335"/>
    </source>
</evidence>
<dbReference type="PRINTS" id="PR00455">
    <property type="entry name" value="HTHTETR"/>
</dbReference>
<dbReference type="SUPFAM" id="SSF46689">
    <property type="entry name" value="Homeodomain-like"/>
    <property type="match status" value="1"/>
</dbReference>
<evidence type="ECO:0000313" key="5">
    <source>
        <dbReference type="EMBL" id="GGF20929.1"/>
    </source>
</evidence>
<keyword evidence="6" id="KW-1185">Reference proteome</keyword>
<dbReference type="RefSeq" id="WP_188377304.1">
    <property type="nucleotide sequence ID" value="NZ_BMEL01000002.1"/>
</dbReference>